<dbReference type="RefSeq" id="WP_117702119.1">
    <property type="nucleotide sequence ID" value="NZ_QSTW01000013.1"/>
</dbReference>
<dbReference type="AlphaFoldDB" id="A0A3E4Z7A1"/>
<organism evidence="1 2">
    <name type="scientific">Phocaeicola plebeius</name>
    <dbReference type="NCBI Taxonomy" id="310297"/>
    <lineage>
        <taxon>Bacteria</taxon>
        <taxon>Pseudomonadati</taxon>
        <taxon>Bacteroidota</taxon>
        <taxon>Bacteroidia</taxon>
        <taxon>Bacteroidales</taxon>
        <taxon>Bacteroidaceae</taxon>
        <taxon>Phocaeicola</taxon>
    </lineage>
</organism>
<gene>
    <name evidence="1" type="ORF">DXB87_10520</name>
</gene>
<dbReference type="EMBL" id="QSTW01000013">
    <property type="protein sequence ID" value="RGM90325.1"/>
    <property type="molecule type" value="Genomic_DNA"/>
</dbReference>
<evidence type="ECO:0000313" key="1">
    <source>
        <dbReference type="EMBL" id="RGM90325.1"/>
    </source>
</evidence>
<protein>
    <submittedName>
        <fullName evidence="1">Uncharacterized protein</fullName>
    </submittedName>
</protein>
<accession>A0A3E4Z7A1</accession>
<name>A0A3E4Z7A1_9BACT</name>
<dbReference type="Proteomes" id="UP000260814">
    <property type="component" value="Unassembled WGS sequence"/>
</dbReference>
<proteinExistence type="predicted"/>
<reference evidence="1 2" key="1">
    <citation type="submission" date="2018-08" db="EMBL/GenBank/DDBJ databases">
        <title>A genome reference for cultivated species of the human gut microbiota.</title>
        <authorList>
            <person name="Zou Y."/>
            <person name="Xue W."/>
            <person name="Luo G."/>
        </authorList>
    </citation>
    <scope>NUCLEOTIDE SEQUENCE [LARGE SCALE GENOMIC DNA]</scope>
    <source>
        <strain evidence="1 2">OM06-2</strain>
    </source>
</reference>
<comment type="caution">
    <text evidence="1">The sequence shown here is derived from an EMBL/GenBank/DDBJ whole genome shotgun (WGS) entry which is preliminary data.</text>
</comment>
<evidence type="ECO:0000313" key="2">
    <source>
        <dbReference type="Proteomes" id="UP000260814"/>
    </source>
</evidence>
<sequence>MPNANVEKIKASLLKEIKGVFCEGYCLYYKDDYYCGACPLNDTSNWLNRKKPIAREEKLRTVNFCDDCIHFRPLKEGEKQKPNSQLCEFVRPLRFRVGNGYNGEDTGFFLPGCKDYKKEERECLTCLHFLPSEDSDAGECKLYSDTAYSHYLCNDWKSKD</sequence>